<keyword evidence="1" id="KW-0479">Metal-binding</keyword>
<dbReference type="Gene3D" id="3.30.1370.210">
    <property type="match status" value="1"/>
</dbReference>
<feature type="region of interest" description="Disordered" evidence="2">
    <location>
        <begin position="550"/>
        <end position="569"/>
    </location>
</feature>
<proteinExistence type="predicted"/>
<feature type="zinc finger region" description="C3H1-type" evidence="1">
    <location>
        <begin position="98"/>
        <end position="120"/>
    </location>
</feature>
<evidence type="ECO:0000259" key="3">
    <source>
        <dbReference type="PROSITE" id="PS50103"/>
    </source>
</evidence>
<accession>A0A0G4G2U0</accession>
<evidence type="ECO:0000313" key="4">
    <source>
        <dbReference type="EMBL" id="CEM22229.1"/>
    </source>
</evidence>
<feature type="region of interest" description="Disordered" evidence="2">
    <location>
        <begin position="179"/>
        <end position="251"/>
    </location>
</feature>
<dbReference type="EMBL" id="CDMZ01000827">
    <property type="protein sequence ID" value="CEM22229.1"/>
    <property type="molecule type" value="Genomic_DNA"/>
</dbReference>
<evidence type="ECO:0000256" key="1">
    <source>
        <dbReference type="PROSITE-ProRule" id="PRU00723"/>
    </source>
</evidence>
<name>A0A0G4G2U0_9ALVE</name>
<feature type="region of interest" description="Disordered" evidence="2">
    <location>
        <begin position="420"/>
        <end position="475"/>
    </location>
</feature>
<feature type="domain" description="C3H1-type" evidence="3">
    <location>
        <begin position="41"/>
        <end position="63"/>
    </location>
</feature>
<evidence type="ECO:0000256" key="2">
    <source>
        <dbReference type="SAM" id="MobiDB-lite"/>
    </source>
</evidence>
<protein>
    <recommendedName>
        <fullName evidence="3">C3H1-type domain-containing protein</fullName>
    </recommendedName>
</protein>
<dbReference type="InterPro" id="IPR000571">
    <property type="entry name" value="Znf_CCCH"/>
</dbReference>
<feature type="compositionally biased region" description="Pro residues" evidence="2">
    <location>
        <begin position="422"/>
        <end position="447"/>
    </location>
</feature>
<feature type="zinc finger region" description="C3H1-type" evidence="1">
    <location>
        <begin position="41"/>
        <end position="63"/>
    </location>
</feature>
<feature type="domain" description="C3H1-type" evidence="3">
    <location>
        <begin position="67"/>
        <end position="95"/>
    </location>
</feature>
<reference evidence="4" key="1">
    <citation type="submission" date="2014-11" db="EMBL/GenBank/DDBJ databases">
        <authorList>
            <person name="Otto D Thomas"/>
            <person name="Naeem Raeece"/>
        </authorList>
    </citation>
    <scope>NUCLEOTIDE SEQUENCE</scope>
</reference>
<feature type="compositionally biased region" description="Basic and acidic residues" evidence="2">
    <location>
        <begin position="208"/>
        <end position="229"/>
    </location>
</feature>
<sequence length="621" mass="68376">MIQGCAGLPSRISLGRSETSLLYVASNVTPGNGAQNGTILPCEAHRRGMCCRGSRCIYSHSPQVLGSQRMDLCDDVFRGRTCRRGNTCQWSHEKRLHPCYHHHALGDCRNDPCPFSHDPLQGRQKKRQFVQWYKKKLWIELKKFGKRGQWWLEYFQESDTRQEMESTAFEKYQEQVAAKVRGTSGSEETPKASPDLQSSESLAGGQRGEVDDRQGGGDRDERREGREGQVEATGISAWNGPKPVNPRGAKGHLLGWRHQRDLMSAVPDGCRIAPSSLQPEKSEDPLSGQGKSAFPSAEEGCGEGRGTEGEGDLHMDKASAEAREEGDRRGSGIAALQPFRQVEGLDRTVESPCFEFHALGECPLGEVCSESHSAFVSAGRARLFVDENRQRLHQMIRHRGVEATKHRWWFGLVGAGRVPCSAGPPPREGGLPPPPPPPPLPPRPPPSSQLRLGHQHSQDAAQPPPPSAPFLPQTPFGISSSAVPPVCQPFRVPMVVVPGLAWGGATPFCFSLPGPLNVHPAYPPFQPHAFYHGHFGDDFRYGQCPPPRVGGSAVTGAQGRDGLVSPESGSNAFFRGAEKAVERLCHHRDCDPRQSRCDVFDRCESTKRQRCRSRSRSRTRD</sequence>
<feature type="domain" description="C3H1-type" evidence="3">
    <location>
        <begin position="98"/>
        <end position="120"/>
    </location>
</feature>
<organism evidence="4">
    <name type="scientific">Chromera velia CCMP2878</name>
    <dbReference type="NCBI Taxonomy" id="1169474"/>
    <lineage>
        <taxon>Eukaryota</taxon>
        <taxon>Sar</taxon>
        <taxon>Alveolata</taxon>
        <taxon>Colpodellida</taxon>
        <taxon>Chromeraceae</taxon>
        <taxon>Chromera</taxon>
    </lineage>
</organism>
<feature type="compositionally biased region" description="Basic and acidic residues" evidence="2">
    <location>
        <begin position="305"/>
        <end position="330"/>
    </location>
</feature>
<dbReference type="VEuPathDB" id="CryptoDB:Cvel_4097"/>
<feature type="zinc finger region" description="C3H1-type" evidence="1">
    <location>
        <begin position="67"/>
        <end position="95"/>
    </location>
</feature>
<feature type="region of interest" description="Disordered" evidence="2">
    <location>
        <begin position="268"/>
        <end position="332"/>
    </location>
</feature>
<keyword evidence="1" id="KW-0863">Zinc-finger</keyword>
<dbReference type="GO" id="GO:0008270">
    <property type="term" value="F:zinc ion binding"/>
    <property type="evidence" value="ECO:0007669"/>
    <property type="project" value="UniProtKB-KW"/>
</dbReference>
<dbReference type="AlphaFoldDB" id="A0A0G4G2U0"/>
<dbReference type="PhylomeDB" id="A0A0G4G2U0"/>
<dbReference type="SMART" id="SM00356">
    <property type="entry name" value="ZnF_C3H1"/>
    <property type="match status" value="4"/>
</dbReference>
<dbReference type="PROSITE" id="PS50103">
    <property type="entry name" value="ZF_C3H1"/>
    <property type="match status" value="3"/>
</dbReference>
<gene>
    <name evidence="4" type="ORF">Cvel_4097</name>
</gene>
<keyword evidence="1" id="KW-0862">Zinc</keyword>